<reference evidence="9 10" key="1">
    <citation type="journal article" date="2018" name="Mol. Plant">
        <title>The genome of Artemisia annua provides insight into the evolution of Asteraceae family and artemisinin biosynthesis.</title>
        <authorList>
            <person name="Shen Q."/>
            <person name="Zhang L."/>
            <person name="Liao Z."/>
            <person name="Wang S."/>
            <person name="Yan T."/>
            <person name="Shi P."/>
            <person name="Liu M."/>
            <person name="Fu X."/>
            <person name="Pan Q."/>
            <person name="Wang Y."/>
            <person name="Lv Z."/>
            <person name="Lu X."/>
            <person name="Zhang F."/>
            <person name="Jiang W."/>
            <person name="Ma Y."/>
            <person name="Chen M."/>
            <person name="Hao X."/>
            <person name="Li L."/>
            <person name="Tang Y."/>
            <person name="Lv G."/>
            <person name="Zhou Y."/>
            <person name="Sun X."/>
            <person name="Brodelius P.E."/>
            <person name="Rose J.K.C."/>
            <person name="Tang K."/>
        </authorList>
    </citation>
    <scope>NUCLEOTIDE SEQUENCE [LARGE SCALE GENOMIC DNA]</scope>
    <source>
        <strain evidence="10">cv. Huhao1</strain>
        <tissue evidence="9">Leaf</tissue>
    </source>
</reference>
<dbReference type="PANTHER" id="PTHR46373:SF20">
    <property type="entry name" value="PROTEIN RKD1"/>
    <property type="match status" value="1"/>
</dbReference>
<evidence type="ECO:0000256" key="2">
    <source>
        <dbReference type="ARBA" id="ARBA00023015"/>
    </source>
</evidence>
<evidence type="ECO:0000313" key="10">
    <source>
        <dbReference type="Proteomes" id="UP000245207"/>
    </source>
</evidence>
<evidence type="ECO:0000259" key="8">
    <source>
        <dbReference type="PROSITE" id="PS51519"/>
    </source>
</evidence>
<dbReference type="EMBL" id="PKPP01009828">
    <property type="protein sequence ID" value="PWA47397.1"/>
    <property type="molecule type" value="Genomic_DNA"/>
</dbReference>
<evidence type="ECO:0000256" key="5">
    <source>
        <dbReference type="ARBA" id="ARBA00023163"/>
    </source>
</evidence>
<keyword evidence="3" id="KW-0175">Coiled coil</keyword>
<dbReference type="Pfam" id="PF02042">
    <property type="entry name" value="RWP-RK"/>
    <property type="match status" value="1"/>
</dbReference>
<keyword evidence="4" id="KW-0238">DNA-binding</keyword>
<comment type="caution">
    <text evidence="9">The sequence shown here is derived from an EMBL/GenBank/DDBJ whole genome shotgun (WGS) entry which is preliminary data.</text>
</comment>
<dbReference type="GO" id="GO:0003700">
    <property type="term" value="F:DNA-binding transcription factor activity"/>
    <property type="evidence" value="ECO:0007669"/>
    <property type="project" value="InterPro"/>
</dbReference>
<keyword evidence="5" id="KW-0804">Transcription</keyword>
<feature type="domain" description="RWP-RK" evidence="8">
    <location>
        <begin position="278"/>
        <end position="365"/>
    </location>
</feature>
<evidence type="ECO:0000256" key="4">
    <source>
        <dbReference type="ARBA" id="ARBA00023125"/>
    </source>
</evidence>
<evidence type="ECO:0000256" key="3">
    <source>
        <dbReference type="ARBA" id="ARBA00023054"/>
    </source>
</evidence>
<dbReference type="GO" id="GO:0003677">
    <property type="term" value="F:DNA binding"/>
    <property type="evidence" value="ECO:0007669"/>
    <property type="project" value="UniProtKB-KW"/>
</dbReference>
<evidence type="ECO:0000313" key="9">
    <source>
        <dbReference type="EMBL" id="PWA47397.1"/>
    </source>
</evidence>
<evidence type="ECO:0000256" key="7">
    <source>
        <dbReference type="SAM" id="MobiDB-lite"/>
    </source>
</evidence>
<gene>
    <name evidence="9" type="ORF">CTI12_AA499730</name>
</gene>
<protein>
    <submittedName>
        <fullName evidence="9">RWP-RK domain-containing protein</fullName>
    </submittedName>
</protein>
<dbReference type="PANTHER" id="PTHR46373">
    <property type="entry name" value="PROTEIN RKD4"/>
    <property type="match status" value="1"/>
</dbReference>
<organism evidence="9 10">
    <name type="scientific">Artemisia annua</name>
    <name type="common">Sweet wormwood</name>
    <dbReference type="NCBI Taxonomy" id="35608"/>
    <lineage>
        <taxon>Eukaryota</taxon>
        <taxon>Viridiplantae</taxon>
        <taxon>Streptophyta</taxon>
        <taxon>Embryophyta</taxon>
        <taxon>Tracheophyta</taxon>
        <taxon>Spermatophyta</taxon>
        <taxon>Magnoliopsida</taxon>
        <taxon>eudicotyledons</taxon>
        <taxon>Gunneridae</taxon>
        <taxon>Pentapetalae</taxon>
        <taxon>asterids</taxon>
        <taxon>campanulids</taxon>
        <taxon>Asterales</taxon>
        <taxon>Asteraceae</taxon>
        <taxon>Asteroideae</taxon>
        <taxon>Anthemideae</taxon>
        <taxon>Artemisiinae</taxon>
        <taxon>Artemisia</taxon>
    </lineage>
</organism>
<proteinExistence type="predicted"/>
<name>A0A2U1LEG6_ARTAN</name>
<keyword evidence="6" id="KW-0539">Nucleus</keyword>
<sequence length="451" mass="52438">MVEQNPDSELAEKLQHSSHNNSSNGEDIEDGYAVKWSQNDHAQVPSLSDMLHKTLVIDSKTIFSQNGKIQSYCGLRLNEIVKSFTGQTSRSVGTLTDMTPNQMASTSKQPFMYKKRKSAGTLSQRATKKIPHGAAHASAAPCEAVWRLFSYDIHYSYPSVMKLNYHLPNQHAITLRDSESLPALIQREGIDMTMFTDCRPLKLWEENWKFLSEDILHKKRIIFDYPDLELTEEQLKNYCLIEIQELLNRNGRSLSDFQDLPVPDPRLITNMDNRLIREALNYDMKQTTIYLHSILMSLNRDIISHYYHMPLHKAAKYLDVSLSAFKIRCRLVGIKCWPYRKLLSLEKLINYFQRKIGGAQTNEKMREIITMLREEKRQIQENPELPISNNTKRLRQRFFKATHRKKNTINLELSLATPVLDVEPLQVIYPNNRSGNEEIEFAYGSDYEYQE</sequence>
<evidence type="ECO:0000256" key="1">
    <source>
        <dbReference type="ARBA" id="ARBA00004049"/>
    </source>
</evidence>
<feature type="region of interest" description="Disordered" evidence="7">
    <location>
        <begin position="1"/>
        <end position="28"/>
    </location>
</feature>
<dbReference type="AlphaFoldDB" id="A0A2U1LEG6"/>
<keyword evidence="2" id="KW-0805">Transcription regulation</keyword>
<dbReference type="InterPro" id="IPR044607">
    <property type="entry name" value="RKD-like"/>
</dbReference>
<dbReference type="PROSITE" id="PS51519">
    <property type="entry name" value="RWP_RK"/>
    <property type="match status" value="1"/>
</dbReference>
<accession>A0A2U1LEG6</accession>
<dbReference type="OrthoDB" id="6270329at2759"/>
<evidence type="ECO:0000256" key="6">
    <source>
        <dbReference type="ARBA" id="ARBA00023242"/>
    </source>
</evidence>
<dbReference type="Proteomes" id="UP000245207">
    <property type="component" value="Unassembled WGS sequence"/>
</dbReference>
<dbReference type="InterPro" id="IPR003035">
    <property type="entry name" value="RWP-RK_dom"/>
</dbReference>
<comment type="function">
    <text evidence="1">Putative transcription factor.</text>
</comment>
<keyword evidence="10" id="KW-1185">Reference proteome</keyword>